<comment type="caution">
    <text evidence="1">The sequence shown here is derived from an EMBL/GenBank/DDBJ whole genome shotgun (WGS) entry which is preliminary data.</text>
</comment>
<proteinExistence type="predicted"/>
<protein>
    <recommendedName>
        <fullName evidence="3">Cytidylate kinase-like family protein</fullName>
    </recommendedName>
</protein>
<sequence length="201" mass="21180">MIVTISASYAAGGSELGPQVAQRLDLPFVDRAIPVAVADELGVSVEEATAVAEDTGSRLWDAFAWMSPLGGLPPTLADGHGTGERELIAATEAQLRRTADETGAVILGHAGAVVLADRPDALHVRLDGAPEGRIAAAVRQHGISAEDAAAQLRTNDKLRSGYVKHFYRADSADPAFYDLVIDTVRVDWARAVDLMVLAATK</sequence>
<accession>A0A917BNE7</accession>
<gene>
    <name evidence="1" type="ORF">GCM10011519_25840</name>
</gene>
<keyword evidence="2" id="KW-1185">Reference proteome</keyword>
<evidence type="ECO:0000313" key="1">
    <source>
        <dbReference type="EMBL" id="GGF50709.1"/>
    </source>
</evidence>
<name>A0A917BNE7_9ACTN</name>
<dbReference type="EMBL" id="BMKQ01000001">
    <property type="protein sequence ID" value="GGF50709.1"/>
    <property type="molecule type" value="Genomic_DNA"/>
</dbReference>
<dbReference type="Gene3D" id="3.40.50.300">
    <property type="entry name" value="P-loop containing nucleotide triphosphate hydrolases"/>
    <property type="match status" value="1"/>
</dbReference>
<dbReference type="Proteomes" id="UP000649179">
    <property type="component" value="Unassembled WGS sequence"/>
</dbReference>
<dbReference type="Pfam" id="PF13189">
    <property type="entry name" value="Cytidylate_kin2"/>
    <property type="match status" value="1"/>
</dbReference>
<evidence type="ECO:0000313" key="2">
    <source>
        <dbReference type="Proteomes" id="UP000649179"/>
    </source>
</evidence>
<organism evidence="1 2">
    <name type="scientific">Marmoricola endophyticus</name>
    <dbReference type="NCBI Taxonomy" id="2040280"/>
    <lineage>
        <taxon>Bacteria</taxon>
        <taxon>Bacillati</taxon>
        <taxon>Actinomycetota</taxon>
        <taxon>Actinomycetes</taxon>
        <taxon>Propionibacteriales</taxon>
        <taxon>Nocardioidaceae</taxon>
        <taxon>Marmoricola</taxon>
    </lineage>
</organism>
<dbReference type="AlphaFoldDB" id="A0A917BNE7"/>
<evidence type="ECO:0008006" key="3">
    <source>
        <dbReference type="Google" id="ProtNLM"/>
    </source>
</evidence>
<reference evidence="1" key="1">
    <citation type="journal article" date="2014" name="Int. J. Syst. Evol. Microbiol.">
        <title>Complete genome sequence of Corynebacterium casei LMG S-19264T (=DSM 44701T), isolated from a smear-ripened cheese.</title>
        <authorList>
            <consortium name="US DOE Joint Genome Institute (JGI-PGF)"/>
            <person name="Walter F."/>
            <person name="Albersmeier A."/>
            <person name="Kalinowski J."/>
            <person name="Ruckert C."/>
        </authorList>
    </citation>
    <scope>NUCLEOTIDE SEQUENCE</scope>
    <source>
        <strain evidence="1">CGMCC 1.16067</strain>
    </source>
</reference>
<reference evidence="1" key="2">
    <citation type="submission" date="2020-09" db="EMBL/GenBank/DDBJ databases">
        <authorList>
            <person name="Sun Q."/>
            <person name="Zhou Y."/>
        </authorList>
    </citation>
    <scope>NUCLEOTIDE SEQUENCE</scope>
    <source>
        <strain evidence="1">CGMCC 1.16067</strain>
    </source>
</reference>
<dbReference type="InterPro" id="IPR027417">
    <property type="entry name" value="P-loop_NTPase"/>
</dbReference>
<dbReference type="RefSeq" id="WP_188780141.1">
    <property type="nucleotide sequence ID" value="NZ_BMKQ01000001.1"/>
</dbReference>